<dbReference type="EMBL" id="BPVZ01000039">
    <property type="protein sequence ID" value="GKV13667.1"/>
    <property type="molecule type" value="Genomic_DNA"/>
</dbReference>
<organism evidence="1 2">
    <name type="scientific">Rubroshorea leprosula</name>
    <dbReference type="NCBI Taxonomy" id="152421"/>
    <lineage>
        <taxon>Eukaryota</taxon>
        <taxon>Viridiplantae</taxon>
        <taxon>Streptophyta</taxon>
        <taxon>Embryophyta</taxon>
        <taxon>Tracheophyta</taxon>
        <taxon>Spermatophyta</taxon>
        <taxon>Magnoliopsida</taxon>
        <taxon>eudicotyledons</taxon>
        <taxon>Gunneridae</taxon>
        <taxon>Pentapetalae</taxon>
        <taxon>rosids</taxon>
        <taxon>malvids</taxon>
        <taxon>Malvales</taxon>
        <taxon>Dipterocarpaceae</taxon>
        <taxon>Rubroshorea</taxon>
    </lineage>
</organism>
<protein>
    <submittedName>
        <fullName evidence="1">Uncharacterized protein</fullName>
    </submittedName>
</protein>
<gene>
    <name evidence="1" type="ORF">SLEP1_g24653</name>
</gene>
<accession>A0AAV5JQ38</accession>
<dbReference type="AlphaFoldDB" id="A0AAV5JQ38"/>
<keyword evidence="2" id="KW-1185">Reference proteome</keyword>
<reference evidence="1 2" key="1">
    <citation type="journal article" date="2021" name="Commun. Biol.">
        <title>The genome of Shorea leprosula (Dipterocarpaceae) highlights the ecological relevance of drought in aseasonal tropical rainforests.</title>
        <authorList>
            <person name="Ng K.K.S."/>
            <person name="Kobayashi M.J."/>
            <person name="Fawcett J.A."/>
            <person name="Hatakeyama M."/>
            <person name="Paape T."/>
            <person name="Ng C.H."/>
            <person name="Ang C.C."/>
            <person name="Tnah L.H."/>
            <person name="Lee C.T."/>
            <person name="Nishiyama T."/>
            <person name="Sese J."/>
            <person name="O'Brien M.J."/>
            <person name="Copetti D."/>
            <person name="Mohd Noor M.I."/>
            <person name="Ong R.C."/>
            <person name="Putra M."/>
            <person name="Sireger I.Z."/>
            <person name="Indrioko S."/>
            <person name="Kosugi Y."/>
            <person name="Izuno A."/>
            <person name="Isagi Y."/>
            <person name="Lee S.L."/>
            <person name="Shimizu K.K."/>
        </authorList>
    </citation>
    <scope>NUCLEOTIDE SEQUENCE [LARGE SCALE GENOMIC DNA]</scope>
    <source>
        <strain evidence="1">214</strain>
    </source>
</reference>
<comment type="caution">
    <text evidence="1">The sequence shown here is derived from an EMBL/GenBank/DDBJ whole genome shotgun (WGS) entry which is preliminary data.</text>
</comment>
<name>A0AAV5JQ38_9ROSI</name>
<sequence length="61" mass="6324">MGLEGVVNKGMELGEMAFNKVWLITDKCLAISNVDVFVATGCGSAVGAVALVHNIAISCQK</sequence>
<dbReference type="Proteomes" id="UP001054252">
    <property type="component" value="Unassembled WGS sequence"/>
</dbReference>
<evidence type="ECO:0000313" key="1">
    <source>
        <dbReference type="EMBL" id="GKV13667.1"/>
    </source>
</evidence>
<proteinExistence type="predicted"/>
<evidence type="ECO:0000313" key="2">
    <source>
        <dbReference type="Proteomes" id="UP001054252"/>
    </source>
</evidence>